<evidence type="ECO:0000313" key="4">
    <source>
        <dbReference type="EMBL" id="PVJ00704.1"/>
    </source>
</evidence>
<dbReference type="Pfam" id="PF01380">
    <property type="entry name" value="SIS"/>
    <property type="match status" value="1"/>
</dbReference>
<protein>
    <submittedName>
        <fullName evidence="4">SIS domain-containing protein</fullName>
    </submittedName>
</protein>
<organism evidence="4 5">
    <name type="scientific">Salmonella enterica</name>
    <name type="common">Salmonella choleraesuis</name>
    <dbReference type="NCBI Taxonomy" id="28901"/>
    <lineage>
        <taxon>Bacteria</taxon>
        <taxon>Pseudomonadati</taxon>
        <taxon>Pseudomonadota</taxon>
        <taxon>Gammaproteobacteria</taxon>
        <taxon>Enterobacterales</taxon>
        <taxon>Enterobacteriaceae</taxon>
        <taxon>Salmonella</taxon>
    </lineage>
</organism>
<comment type="caution">
    <text evidence="4">The sequence shown here is derived from an EMBL/GenBank/DDBJ whole genome shotgun (WGS) entry which is preliminary data.</text>
</comment>
<dbReference type="Proteomes" id="UP000245912">
    <property type="component" value="Unassembled WGS sequence"/>
</dbReference>
<dbReference type="Gene3D" id="3.40.50.10490">
    <property type="entry name" value="Glucose-6-phosphate isomerase like protein, domain 1"/>
    <property type="match status" value="1"/>
</dbReference>
<dbReference type="EMBL" id="RSTN01000030">
    <property type="protein sequence ID" value="MIU22444.1"/>
    <property type="molecule type" value="Genomic_DNA"/>
</dbReference>
<evidence type="ECO:0000313" key="5">
    <source>
        <dbReference type="Proteomes" id="UP000245912"/>
    </source>
</evidence>
<evidence type="ECO:0000313" key="3">
    <source>
        <dbReference type="EMBL" id="MIU22444.1"/>
    </source>
</evidence>
<dbReference type="Proteomes" id="UP000885410">
    <property type="component" value="Unassembled WGS sequence"/>
</dbReference>
<accession>A0A2T8TG92</accession>
<dbReference type="GO" id="GO:1901135">
    <property type="term" value="P:carbohydrate derivative metabolic process"/>
    <property type="evidence" value="ECO:0007669"/>
    <property type="project" value="InterPro"/>
</dbReference>
<dbReference type="GO" id="GO:0016853">
    <property type="term" value="F:isomerase activity"/>
    <property type="evidence" value="ECO:0007669"/>
    <property type="project" value="InterPro"/>
</dbReference>
<dbReference type="GO" id="GO:0097367">
    <property type="term" value="F:carbohydrate derivative binding"/>
    <property type="evidence" value="ECO:0007669"/>
    <property type="project" value="InterPro"/>
</dbReference>
<dbReference type="EMBL" id="QDLQ01000001">
    <property type="protein sequence ID" value="PVJ00704.1"/>
    <property type="molecule type" value="Genomic_DNA"/>
</dbReference>
<dbReference type="InterPro" id="IPR001347">
    <property type="entry name" value="SIS_dom"/>
</dbReference>
<sequence>MATKNYRENVGIIEKELSMVLSRIDERQIDEYISTLLQAEKVFFVGVGRVLLALEMTVKRLNHLGINACVVGAVNEPPIGPKDILVVGSGSGESIFPKHITACAKRYDAKIVHLTSSPTSSIAQLADVIVDFHCGSKGGTGEYISIQPMTTLFEQSLVLFGDLVCLEIMAIKQLSLANVKLNHANLE</sequence>
<gene>
    <name evidence="3" type="ORF">ASQ14_22800</name>
    <name evidence="4" type="ORF">C4860_00345</name>
</gene>
<dbReference type="InterPro" id="IPR017552">
    <property type="entry name" value="PHI/rmpB"/>
</dbReference>
<dbReference type="InterPro" id="IPR046348">
    <property type="entry name" value="SIS_dom_sf"/>
</dbReference>
<dbReference type="SUPFAM" id="SSF53697">
    <property type="entry name" value="SIS domain"/>
    <property type="match status" value="1"/>
</dbReference>
<reference evidence="3" key="2">
    <citation type="submission" date="2018-08" db="EMBL/GenBank/DDBJ databases">
        <authorList>
            <consortium name="GenomeTrakr network: Whole genome sequencing for foodborne pathogen traceback"/>
        </authorList>
    </citation>
    <scope>NUCLEOTIDE SEQUENCE [LARGE SCALE GENOMIC DNA]</scope>
    <source>
        <strain evidence="3">ADRDL-15-6557</strain>
    </source>
</reference>
<name>A0A2T8TG92_SALER</name>
<dbReference type="PANTHER" id="PTHR43443">
    <property type="entry name" value="3-HEXULOSE-6-PHOSPHATE ISOMERASE"/>
    <property type="match status" value="1"/>
</dbReference>
<comment type="similarity">
    <text evidence="1">Belongs to the SIS family. PHI subfamily.</text>
</comment>
<dbReference type="AlphaFoldDB" id="A0A2T8TG92"/>
<reference evidence="4 5" key="1">
    <citation type="submission" date="2018-04" db="EMBL/GenBank/DDBJ databases">
        <title>Serotype diversity and antimicrobial resistance among Salmonella enterica isolated from patients at an equine referral hospital.</title>
        <authorList>
            <person name="Leon I.M."/>
            <person name="Lawhon S.D."/>
            <person name="Norman K.N."/>
            <person name="Threadgill D.S."/>
            <person name="Ohta N."/>
            <person name="Vinasco J."/>
            <person name="Scott H.M."/>
        </authorList>
    </citation>
    <scope>NUCLEOTIDE SEQUENCE [LARGE SCALE GENOMIC DNA]</scope>
    <source>
        <strain evidence="4 5">235</strain>
    </source>
</reference>
<dbReference type="PROSITE" id="PS51464">
    <property type="entry name" value="SIS"/>
    <property type="match status" value="1"/>
</dbReference>
<proteinExistence type="inferred from homology"/>
<feature type="domain" description="SIS" evidence="2">
    <location>
        <begin position="32"/>
        <end position="174"/>
    </location>
</feature>
<evidence type="ECO:0000259" key="2">
    <source>
        <dbReference type="PROSITE" id="PS51464"/>
    </source>
</evidence>
<dbReference type="RefSeq" id="WP_000201885.1">
    <property type="nucleotide sequence ID" value="NZ_BIMS01000005.1"/>
</dbReference>
<evidence type="ECO:0000256" key="1">
    <source>
        <dbReference type="ARBA" id="ARBA00009235"/>
    </source>
</evidence>
<dbReference type="PANTHER" id="PTHR43443:SF1">
    <property type="entry name" value="3-HEXULOSE-6-PHOSPHATE ISOMERASE"/>
    <property type="match status" value="1"/>
</dbReference>